<protein>
    <submittedName>
        <fullName evidence="4">Amino acid ABC transporter substrate-binding protein</fullName>
    </submittedName>
</protein>
<dbReference type="Gene3D" id="3.40.190.10">
    <property type="entry name" value="Periplasmic binding protein-like II"/>
    <property type="match status" value="2"/>
</dbReference>
<dbReference type="PANTHER" id="PTHR35936:SF19">
    <property type="entry name" value="AMINO-ACID-BINDING PROTEIN YXEM-RELATED"/>
    <property type="match status" value="1"/>
</dbReference>
<evidence type="ECO:0000313" key="4">
    <source>
        <dbReference type="EMBL" id="OWY35616.1"/>
    </source>
</evidence>
<dbReference type="RefSeq" id="WP_088754504.1">
    <property type="nucleotide sequence ID" value="NZ_NJGV01000005.1"/>
</dbReference>
<evidence type="ECO:0000313" key="5">
    <source>
        <dbReference type="Proteomes" id="UP000214747"/>
    </source>
</evidence>
<keyword evidence="1 2" id="KW-0732">Signal</keyword>
<proteinExistence type="predicted"/>
<comment type="caution">
    <text evidence="4">The sequence shown here is derived from an EMBL/GenBank/DDBJ whole genome shotgun (WGS) entry which is preliminary data.</text>
</comment>
<keyword evidence="5" id="KW-1185">Reference proteome</keyword>
<feature type="domain" description="Solute-binding protein family 3/N-terminal" evidence="3">
    <location>
        <begin position="39"/>
        <end position="267"/>
    </location>
</feature>
<feature type="chain" id="PRO_5012872448" evidence="2">
    <location>
        <begin position="33"/>
        <end position="271"/>
    </location>
</feature>
<evidence type="ECO:0000256" key="1">
    <source>
        <dbReference type="ARBA" id="ARBA00022729"/>
    </source>
</evidence>
<reference evidence="4 5" key="1">
    <citation type="journal article" date="2010" name="Int. J. Syst. Evol. Microbiol.">
        <title>Reclassification of Herbaspirillum putei as a later heterotypic synonym of Herbaspirillum huttiense, with the description of H. huttiense subsp. huttiense subsp. nov. and H. huttiense subsp. putei subsp. nov., comb. nov., and description of Herbaspirillum aquaticum sp. nov.</title>
        <authorList>
            <person name="Dobritsa A.P."/>
            <person name="Reddy M.C."/>
            <person name="Samadpour M."/>
        </authorList>
    </citation>
    <scope>NUCLEOTIDE SEQUENCE [LARGE SCALE GENOMIC DNA]</scope>
    <source>
        <strain evidence="4 5">IEH 4430</strain>
    </source>
</reference>
<feature type="signal peptide" evidence="2">
    <location>
        <begin position="1"/>
        <end position="32"/>
    </location>
</feature>
<dbReference type="SUPFAM" id="SSF53850">
    <property type="entry name" value="Periplasmic binding protein-like II"/>
    <property type="match status" value="1"/>
</dbReference>
<dbReference type="PANTHER" id="PTHR35936">
    <property type="entry name" value="MEMBRANE-BOUND LYTIC MUREIN TRANSGLYCOSYLASE F"/>
    <property type="match status" value="1"/>
</dbReference>
<dbReference type="SMART" id="SM00062">
    <property type="entry name" value="PBPb"/>
    <property type="match status" value="1"/>
</dbReference>
<dbReference type="Pfam" id="PF00497">
    <property type="entry name" value="SBP_bac_3"/>
    <property type="match status" value="1"/>
</dbReference>
<dbReference type="Proteomes" id="UP000214747">
    <property type="component" value="Unassembled WGS sequence"/>
</dbReference>
<dbReference type="EMBL" id="NJGV01000005">
    <property type="protein sequence ID" value="OWY35616.1"/>
    <property type="molecule type" value="Genomic_DNA"/>
</dbReference>
<accession>A0A225SXQ7</accession>
<sequence length="271" mass="28829">MFDASIITKKVRLGLCLASLLFGGMTAISANAQTAVPNQLKVGLEVAYPPFESYEGDKIVGFDPELTMMLARAMKLQPTFVDTKFASLILGLGAGQHDAVISGLYITTERLAVADAVPYAKSGALILASKDGVMPKSENDLCGLKVGLQAGTSWVKKLKDLSTDYCAPKGKPAVDVHEFPTAPEVLQALLSKNIQAQIEVAAVAKAFAEKSRGRVVISSPSQIYMQTLGVFVKKGNVALKQAFEAGMVAIKKSGEYDALIKKYDLGAVDIK</sequence>
<evidence type="ECO:0000259" key="3">
    <source>
        <dbReference type="SMART" id="SM00062"/>
    </source>
</evidence>
<gene>
    <name evidence="4" type="ORF">CEJ45_07345</name>
</gene>
<evidence type="ECO:0000256" key="2">
    <source>
        <dbReference type="SAM" id="SignalP"/>
    </source>
</evidence>
<dbReference type="AlphaFoldDB" id="A0A225SXQ7"/>
<dbReference type="InterPro" id="IPR001638">
    <property type="entry name" value="Solute-binding_3/MltF_N"/>
</dbReference>
<organism evidence="4 5">
    <name type="scientific">Herbaspirillum aquaticum</name>
    <dbReference type="NCBI Taxonomy" id="568783"/>
    <lineage>
        <taxon>Bacteria</taxon>
        <taxon>Pseudomonadati</taxon>
        <taxon>Pseudomonadota</taxon>
        <taxon>Betaproteobacteria</taxon>
        <taxon>Burkholderiales</taxon>
        <taxon>Oxalobacteraceae</taxon>
        <taxon>Herbaspirillum</taxon>
    </lineage>
</organism>
<name>A0A225SXQ7_9BURK</name>